<dbReference type="PROSITE" id="PS51420">
    <property type="entry name" value="RHO"/>
    <property type="match status" value="1"/>
</dbReference>
<evidence type="ECO:0000256" key="3">
    <source>
        <dbReference type="SAM" id="MobiDB-lite"/>
    </source>
</evidence>
<protein>
    <submittedName>
        <fullName evidence="4">Uncharacterized protein</fullName>
    </submittedName>
</protein>
<dbReference type="InterPro" id="IPR050227">
    <property type="entry name" value="Rab"/>
</dbReference>
<keyword evidence="1" id="KW-0547">Nucleotide-binding</keyword>
<proteinExistence type="predicted"/>
<dbReference type="PRINTS" id="PR00449">
    <property type="entry name" value="RASTRNSFRMNG"/>
</dbReference>
<feature type="region of interest" description="Disordered" evidence="3">
    <location>
        <begin position="175"/>
        <end position="200"/>
    </location>
</feature>
<dbReference type="SMART" id="SM00173">
    <property type="entry name" value="RAS"/>
    <property type="match status" value="1"/>
</dbReference>
<keyword evidence="5" id="KW-1185">Reference proteome</keyword>
<dbReference type="NCBIfam" id="TIGR00231">
    <property type="entry name" value="small_GTP"/>
    <property type="match status" value="1"/>
</dbReference>
<sequence>MDFKNPMRKFKIVFLGEEAVGKTSIITRFMYDTFDSNYQATIGIDFLAKTMYLDDRTVRLQLWDTAGQERFKALVPAYIRDSAIAIVVYDITNSASFDAVDQWIEDVRAERGDDVVIVLTGNKLDLEDRVISTEKGESKAKELNVIFVETSAKSGANIKQLFKRAVLALPSMEIEEEEEEENKKEDIVQVTPVEEEKDQSTVCWC</sequence>
<dbReference type="InterPro" id="IPR001806">
    <property type="entry name" value="Small_GTPase"/>
</dbReference>
<dbReference type="OrthoDB" id="63533at2759"/>
<dbReference type="Gene3D" id="3.40.50.300">
    <property type="entry name" value="P-loop containing nucleotide triphosphate hydrolases"/>
    <property type="match status" value="1"/>
</dbReference>
<dbReference type="InterPro" id="IPR005225">
    <property type="entry name" value="Small_GTP-bd"/>
</dbReference>
<organism evidence="4">
    <name type="scientific">Amphimedon queenslandica</name>
    <name type="common">Sponge</name>
    <dbReference type="NCBI Taxonomy" id="400682"/>
    <lineage>
        <taxon>Eukaryota</taxon>
        <taxon>Metazoa</taxon>
        <taxon>Porifera</taxon>
        <taxon>Demospongiae</taxon>
        <taxon>Heteroscleromorpha</taxon>
        <taxon>Haplosclerida</taxon>
        <taxon>Niphatidae</taxon>
        <taxon>Amphimedon</taxon>
    </lineage>
</organism>
<accession>A0A1X7UUX6</accession>
<dbReference type="EnsemblMetazoa" id="Aqu2.1.31187_001">
    <property type="protein sequence ID" value="Aqu2.1.31187_001"/>
    <property type="gene ID" value="Aqu2.1.31187"/>
</dbReference>
<dbReference type="PROSITE" id="PS51421">
    <property type="entry name" value="RAS"/>
    <property type="match status" value="1"/>
</dbReference>
<dbReference type="EnsemblMetazoa" id="XM_003386777.3">
    <property type="protein sequence ID" value="XP_003386825.1"/>
    <property type="gene ID" value="LOC100638596"/>
</dbReference>
<dbReference type="Proteomes" id="UP000007879">
    <property type="component" value="Unassembled WGS sequence"/>
</dbReference>
<dbReference type="AlphaFoldDB" id="A0A1X7UUX6"/>
<dbReference type="Pfam" id="PF00071">
    <property type="entry name" value="Ras"/>
    <property type="match status" value="1"/>
</dbReference>
<dbReference type="FunFam" id="3.40.50.300:FF:000823">
    <property type="entry name" value="Small GTPase RAB, putative"/>
    <property type="match status" value="1"/>
</dbReference>
<gene>
    <name evidence="4" type="primary">100638596</name>
</gene>
<evidence type="ECO:0000256" key="2">
    <source>
        <dbReference type="ARBA" id="ARBA00023134"/>
    </source>
</evidence>
<dbReference type="PANTHER" id="PTHR47977">
    <property type="entry name" value="RAS-RELATED PROTEIN RAB"/>
    <property type="match status" value="1"/>
</dbReference>
<dbReference type="InterPro" id="IPR027417">
    <property type="entry name" value="P-loop_NTPase"/>
</dbReference>
<keyword evidence="2" id="KW-0342">GTP-binding</keyword>
<dbReference type="GO" id="GO:0003924">
    <property type="term" value="F:GTPase activity"/>
    <property type="evidence" value="ECO:0007669"/>
    <property type="project" value="InterPro"/>
</dbReference>
<evidence type="ECO:0000313" key="4">
    <source>
        <dbReference type="EnsemblMetazoa" id="Aqu2.1.31187_001"/>
    </source>
</evidence>
<dbReference type="InParanoid" id="A0A1X7UUX6"/>
<dbReference type="eggNOG" id="KOG0094">
    <property type="taxonomic scope" value="Eukaryota"/>
</dbReference>
<dbReference type="STRING" id="400682.A0A1X7UUX6"/>
<reference evidence="5" key="1">
    <citation type="journal article" date="2010" name="Nature">
        <title>The Amphimedon queenslandica genome and the evolution of animal complexity.</title>
        <authorList>
            <person name="Srivastava M."/>
            <person name="Simakov O."/>
            <person name="Chapman J."/>
            <person name="Fahey B."/>
            <person name="Gauthier M.E."/>
            <person name="Mitros T."/>
            <person name="Richards G.S."/>
            <person name="Conaco C."/>
            <person name="Dacre M."/>
            <person name="Hellsten U."/>
            <person name="Larroux C."/>
            <person name="Putnam N.H."/>
            <person name="Stanke M."/>
            <person name="Adamska M."/>
            <person name="Darling A."/>
            <person name="Degnan S.M."/>
            <person name="Oakley T.H."/>
            <person name="Plachetzki D.C."/>
            <person name="Zhai Y."/>
            <person name="Adamski M."/>
            <person name="Calcino A."/>
            <person name="Cummins S.F."/>
            <person name="Goodstein D.M."/>
            <person name="Harris C."/>
            <person name="Jackson D.J."/>
            <person name="Leys S.P."/>
            <person name="Shu S."/>
            <person name="Woodcroft B.J."/>
            <person name="Vervoort M."/>
            <person name="Kosik K.S."/>
            <person name="Manning G."/>
            <person name="Degnan B.M."/>
            <person name="Rokhsar D.S."/>
        </authorList>
    </citation>
    <scope>NUCLEOTIDE SEQUENCE [LARGE SCALE GENOMIC DNA]</scope>
</reference>
<evidence type="ECO:0000256" key="1">
    <source>
        <dbReference type="ARBA" id="ARBA00022741"/>
    </source>
</evidence>
<reference evidence="4" key="2">
    <citation type="submission" date="2017-05" db="UniProtKB">
        <authorList>
            <consortium name="EnsemblMetazoa"/>
        </authorList>
    </citation>
    <scope>IDENTIFICATION</scope>
</reference>
<name>A0A1X7UUX6_AMPQE</name>
<dbReference type="KEGG" id="aqu:100638596"/>
<evidence type="ECO:0000313" key="5">
    <source>
        <dbReference type="Proteomes" id="UP000007879"/>
    </source>
</evidence>
<dbReference type="OMA" id="WINDVRM"/>
<dbReference type="CDD" id="cd01861">
    <property type="entry name" value="Rab6"/>
    <property type="match status" value="1"/>
</dbReference>
<dbReference type="PROSITE" id="PS51419">
    <property type="entry name" value="RAB"/>
    <property type="match status" value="1"/>
</dbReference>
<dbReference type="SMART" id="SM00175">
    <property type="entry name" value="RAB"/>
    <property type="match status" value="1"/>
</dbReference>
<dbReference type="SMART" id="SM00174">
    <property type="entry name" value="RHO"/>
    <property type="match status" value="1"/>
</dbReference>
<dbReference type="SUPFAM" id="SSF52540">
    <property type="entry name" value="P-loop containing nucleoside triphosphate hydrolases"/>
    <property type="match status" value="1"/>
</dbReference>
<dbReference type="GO" id="GO:0005525">
    <property type="term" value="F:GTP binding"/>
    <property type="evidence" value="ECO:0007669"/>
    <property type="project" value="UniProtKB-KW"/>
</dbReference>
<dbReference type="SMART" id="SM00176">
    <property type="entry name" value="RAN"/>
    <property type="match status" value="1"/>
</dbReference>